<organism evidence="4 5">
    <name type="scientific">Streptomyces albiaxialis</name>
    <dbReference type="NCBI Taxonomy" id="329523"/>
    <lineage>
        <taxon>Bacteria</taxon>
        <taxon>Bacillati</taxon>
        <taxon>Actinomycetota</taxon>
        <taxon>Actinomycetes</taxon>
        <taxon>Kitasatosporales</taxon>
        <taxon>Streptomycetaceae</taxon>
        <taxon>Streptomyces</taxon>
    </lineage>
</organism>
<protein>
    <submittedName>
        <fullName evidence="4">PH domain-containing protein</fullName>
    </submittedName>
</protein>
<dbReference type="RefSeq" id="WP_425578174.1">
    <property type="nucleotide sequence ID" value="NZ_BAAAPE010000007.1"/>
</dbReference>
<evidence type="ECO:0000256" key="2">
    <source>
        <dbReference type="SAM" id="Phobius"/>
    </source>
</evidence>
<evidence type="ECO:0000313" key="5">
    <source>
        <dbReference type="Proteomes" id="UP001500016"/>
    </source>
</evidence>
<feature type="transmembrane region" description="Helical" evidence="2">
    <location>
        <begin position="35"/>
        <end position="52"/>
    </location>
</feature>
<keyword evidence="2" id="KW-1133">Transmembrane helix</keyword>
<feature type="region of interest" description="Disordered" evidence="1">
    <location>
        <begin position="143"/>
        <end position="167"/>
    </location>
</feature>
<feature type="domain" description="Low molecular weight protein antigen 6 PH" evidence="3">
    <location>
        <begin position="83"/>
        <end position="152"/>
    </location>
</feature>
<accession>A0ABN2VZQ3</accession>
<sequence length="236" mass="24711">MSEDAENGEAGRGAEAGPPEPPEQKFADRCYRSPAAMAGGVVLLALGLWLVGDAVLNGEGRTPLTALAALVCAAPLVIAFTLRPAVYAGDTRMRVRNPFRTVTVPWGAIESLRAGYSSEVVADGTKYQLWAIPVSLRARKKANRHNERVASGQGPAPGPGGLFGLGRPVPDVSPHAADLSDKRAPSDQAVDELRELREEHGTSEAAQGKVTVRWAYEVMGPALAGAIALAVLLAMG</sequence>
<evidence type="ECO:0000259" key="3">
    <source>
        <dbReference type="Pfam" id="PF10756"/>
    </source>
</evidence>
<keyword evidence="5" id="KW-1185">Reference proteome</keyword>
<dbReference type="InterPro" id="IPR019692">
    <property type="entry name" value="CFP-6_PH"/>
</dbReference>
<name>A0ABN2VZQ3_9ACTN</name>
<keyword evidence="2" id="KW-0472">Membrane</keyword>
<keyword evidence="2" id="KW-0812">Transmembrane</keyword>
<dbReference type="Pfam" id="PF10756">
    <property type="entry name" value="bPH_6"/>
    <property type="match status" value="1"/>
</dbReference>
<feature type="region of interest" description="Disordered" evidence="1">
    <location>
        <begin position="1"/>
        <end position="26"/>
    </location>
</feature>
<evidence type="ECO:0000313" key="4">
    <source>
        <dbReference type="EMBL" id="GAA2074418.1"/>
    </source>
</evidence>
<gene>
    <name evidence="4" type="ORF">GCM10009801_28340</name>
</gene>
<reference evidence="4 5" key="1">
    <citation type="journal article" date="2019" name="Int. J. Syst. Evol. Microbiol.">
        <title>The Global Catalogue of Microorganisms (GCM) 10K type strain sequencing project: providing services to taxonomists for standard genome sequencing and annotation.</title>
        <authorList>
            <consortium name="The Broad Institute Genomics Platform"/>
            <consortium name="The Broad Institute Genome Sequencing Center for Infectious Disease"/>
            <person name="Wu L."/>
            <person name="Ma J."/>
        </authorList>
    </citation>
    <scope>NUCLEOTIDE SEQUENCE [LARGE SCALE GENOMIC DNA]</scope>
    <source>
        <strain evidence="4 5">JCM 15478</strain>
    </source>
</reference>
<dbReference type="EMBL" id="BAAAPE010000007">
    <property type="protein sequence ID" value="GAA2074418.1"/>
    <property type="molecule type" value="Genomic_DNA"/>
</dbReference>
<feature type="transmembrane region" description="Helical" evidence="2">
    <location>
        <begin position="214"/>
        <end position="235"/>
    </location>
</feature>
<dbReference type="Proteomes" id="UP001500016">
    <property type="component" value="Unassembled WGS sequence"/>
</dbReference>
<evidence type="ECO:0000256" key="1">
    <source>
        <dbReference type="SAM" id="MobiDB-lite"/>
    </source>
</evidence>
<proteinExistence type="predicted"/>
<feature type="transmembrane region" description="Helical" evidence="2">
    <location>
        <begin position="64"/>
        <end position="86"/>
    </location>
</feature>
<comment type="caution">
    <text evidence="4">The sequence shown here is derived from an EMBL/GenBank/DDBJ whole genome shotgun (WGS) entry which is preliminary data.</text>
</comment>